<name>A0ABY6UAG1_BIOOC</name>
<evidence type="ECO:0000313" key="3">
    <source>
        <dbReference type="Proteomes" id="UP000766486"/>
    </source>
</evidence>
<evidence type="ECO:0000256" key="1">
    <source>
        <dbReference type="SAM" id="SignalP"/>
    </source>
</evidence>
<accession>A0ABY6UAG1</accession>
<feature type="chain" id="PRO_5047430281" evidence="1">
    <location>
        <begin position="16"/>
        <end position="221"/>
    </location>
</feature>
<keyword evidence="1" id="KW-0732">Signal</keyword>
<keyword evidence="3" id="KW-1185">Reference proteome</keyword>
<comment type="caution">
    <text evidence="2">The sequence shown here is derived from an EMBL/GenBank/DDBJ whole genome shotgun (WGS) entry which is preliminary data.</text>
</comment>
<proteinExistence type="predicted"/>
<sequence>MKFSNVLMFASFAFAAPAAVEVRQQQTVTGVVLGSTQTLLNTVNTNVDAIKTAINGAGGNIGASVQAQIRANLQAILAELQTAATTISGATAGAAGGIVGAATGLTQQQINDLAQAVQNTLNAVAALNVLVTAETTNLTGPLGTFAQTEINAIRAAISPFAAPVITFARAVQAFSARVGVTVTGLAAVTTSLTSYITNLLNSLGLGLSLPLIPGASKRAAL</sequence>
<organism evidence="2 3">
    <name type="scientific">Bionectria ochroleuca</name>
    <name type="common">Gliocladium roseum</name>
    <dbReference type="NCBI Taxonomy" id="29856"/>
    <lineage>
        <taxon>Eukaryota</taxon>
        <taxon>Fungi</taxon>
        <taxon>Dikarya</taxon>
        <taxon>Ascomycota</taxon>
        <taxon>Pezizomycotina</taxon>
        <taxon>Sordariomycetes</taxon>
        <taxon>Hypocreomycetidae</taxon>
        <taxon>Hypocreales</taxon>
        <taxon>Bionectriaceae</taxon>
        <taxon>Clonostachys</taxon>
    </lineage>
</organism>
<gene>
    <name evidence="2" type="ORF">CLO192961_LOCUS197984</name>
</gene>
<reference evidence="2 3" key="1">
    <citation type="submission" date="2019-06" db="EMBL/GenBank/DDBJ databases">
        <authorList>
            <person name="Broberg M."/>
        </authorList>
    </citation>
    <scope>NUCLEOTIDE SEQUENCE [LARGE SCALE GENOMIC DNA]</scope>
</reference>
<protein>
    <submittedName>
        <fullName evidence="2">Uncharacterized protein</fullName>
    </submittedName>
</protein>
<dbReference type="EMBL" id="CABFNS010000758">
    <property type="protein sequence ID" value="VUC26857.1"/>
    <property type="molecule type" value="Genomic_DNA"/>
</dbReference>
<dbReference type="Proteomes" id="UP000766486">
    <property type="component" value="Unassembled WGS sequence"/>
</dbReference>
<feature type="signal peptide" evidence="1">
    <location>
        <begin position="1"/>
        <end position="15"/>
    </location>
</feature>
<evidence type="ECO:0000313" key="2">
    <source>
        <dbReference type="EMBL" id="VUC26857.1"/>
    </source>
</evidence>